<name>A0A6G1C2M2_9ORYZ</name>
<evidence type="ECO:0000313" key="3">
    <source>
        <dbReference type="Proteomes" id="UP000479710"/>
    </source>
</evidence>
<sequence length="59" mass="6358">MLPRPIEVGSTPRGPPALDPRTRGPPVPDPRCRGLSSHPRHRSSCRALAAISPWSEPLA</sequence>
<accession>A0A6G1C2M2</accession>
<keyword evidence="3" id="KW-1185">Reference proteome</keyword>
<feature type="compositionally biased region" description="Pro residues" evidence="1">
    <location>
        <begin position="13"/>
        <end position="29"/>
    </location>
</feature>
<dbReference type="EMBL" id="SPHZ02000011">
    <property type="protein sequence ID" value="KAF0894104.1"/>
    <property type="molecule type" value="Genomic_DNA"/>
</dbReference>
<reference evidence="2 3" key="1">
    <citation type="submission" date="2019-11" db="EMBL/GenBank/DDBJ databases">
        <title>Whole genome sequence of Oryza granulata.</title>
        <authorList>
            <person name="Li W."/>
        </authorList>
    </citation>
    <scope>NUCLEOTIDE SEQUENCE [LARGE SCALE GENOMIC DNA]</scope>
    <source>
        <strain evidence="3">cv. Menghai</strain>
        <tissue evidence="2">Leaf</tissue>
    </source>
</reference>
<gene>
    <name evidence="2" type="ORF">E2562_033980</name>
</gene>
<protein>
    <submittedName>
        <fullName evidence="2">Uncharacterized protein</fullName>
    </submittedName>
</protein>
<evidence type="ECO:0000313" key="2">
    <source>
        <dbReference type="EMBL" id="KAF0894104.1"/>
    </source>
</evidence>
<evidence type="ECO:0000256" key="1">
    <source>
        <dbReference type="SAM" id="MobiDB-lite"/>
    </source>
</evidence>
<proteinExistence type="predicted"/>
<dbReference type="Proteomes" id="UP000479710">
    <property type="component" value="Unassembled WGS sequence"/>
</dbReference>
<feature type="region of interest" description="Disordered" evidence="1">
    <location>
        <begin position="1"/>
        <end position="44"/>
    </location>
</feature>
<organism evidence="2 3">
    <name type="scientific">Oryza meyeriana var. granulata</name>
    <dbReference type="NCBI Taxonomy" id="110450"/>
    <lineage>
        <taxon>Eukaryota</taxon>
        <taxon>Viridiplantae</taxon>
        <taxon>Streptophyta</taxon>
        <taxon>Embryophyta</taxon>
        <taxon>Tracheophyta</taxon>
        <taxon>Spermatophyta</taxon>
        <taxon>Magnoliopsida</taxon>
        <taxon>Liliopsida</taxon>
        <taxon>Poales</taxon>
        <taxon>Poaceae</taxon>
        <taxon>BOP clade</taxon>
        <taxon>Oryzoideae</taxon>
        <taxon>Oryzeae</taxon>
        <taxon>Oryzinae</taxon>
        <taxon>Oryza</taxon>
        <taxon>Oryza meyeriana</taxon>
    </lineage>
</organism>
<comment type="caution">
    <text evidence="2">The sequence shown here is derived from an EMBL/GenBank/DDBJ whole genome shotgun (WGS) entry which is preliminary data.</text>
</comment>
<dbReference type="AlphaFoldDB" id="A0A6G1C2M2"/>